<accession>A0A0G0K3B1</accession>
<keyword evidence="5 8" id="KW-0067">ATP-binding</keyword>
<dbReference type="FunFam" id="3.40.50.300:FF:000014">
    <property type="entry name" value="DNA polymerase III subunit gamma/tau"/>
    <property type="match status" value="1"/>
</dbReference>
<dbReference type="GO" id="GO:0009360">
    <property type="term" value="C:DNA polymerase III complex"/>
    <property type="evidence" value="ECO:0007669"/>
    <property type="project" value="InterPro"/>
</dbReference>
<dbReference type="InterPro" id="IPR012763">
    <property type="entry name" value="DNA_pol_III_sug/sutau_N"/>
</dbReference>
<dbReference type="InterPro" id="IPR027417">
    <property type="entry name" value="P-loop_NTPase"/>
</dbReference>
<evidence type="ECO:0000256" key="5">
    <source>
        <dbReference type="ARBA" id="ARBA00022840"/>
    </source>
</evidence>
<comment type="similarity">
    <text evidence="1 8">Belongs to the DnaX/STICHEL family.</text>
</comment>
<keyword evidence="8" id="KW-0235">DNA replication</keyword>
<proteinExistence type="inferred from homology"/>
<dbReference type="PRINTS" id="PR00300">
    <property type="entry name" value="CLPPROTEASEA"/>
</dbReference>
<dbReference type="EC" id="2.7.7.7" evidence="8"/>
<keyword evidence="8" id="KW-0548">Nucleotidyltransferase</keyword>
<feature type="domain" description="AAA+ ATPase" evidence="10">
    <location>
        <begin position="36"/>
        <end position="176"/>
    </location>
</feature>
<comment type="subunit">
    <text evidence="8">DNA polymerase III contains a core (composed of alpha, epsilon and theta chains) that associates with a tau subunit. This core dimerizes to form the POLIII' complex. PolIII' associates with the gamma complex (composed of gamma, delta, delta', psi and chi chains) and with the beta chain to form the complete DNA polymerase III complex.</text>
</comment>
<feature type="compositionally biased region" description="Basic and acidic residues" evidence="9">
    <location>
        <begin position="371"/>
        <end position="393"/>
    </location>
</feature>
<dbReference type="NCBIfam" id="TIGR02397">
    <property type="entry name" value="dnaX_nterm"/>
    <property type="match status" value="1"/>
</dbReference>
<dbReference type="InterPro" id="IPR003593">
    <property type="entry name" value="AAA+_ATPase"/>
</dbReference>
<dbReference type="GO" id="GO:0046872">
    <property type="term" value="F:metal ion binding"/>
    <property type="evidence" value="ECO:0007669"/>
    <property type="project" value="UniProtKB-KW"/>
</dbReference>
<evidence type="ECO:0000256" key="3">
    <source>
        <dbReference type="ARBA" id="ARBA00022741"/>
    </source>
</evidence>
<keyword evidence="4" id="KW-0862">Zinc</keyword>
<dbReference type="GO" id="GO:0005524">
    <property type="term" value="F:ATP binding"/>
    <property type="evidence" value="ECO:0007669"/>
    <property type="project" value="UniProtKB-KW"/>
</dbReference>
<evidence type="ECO:0000313" key="11">
    <source>
        <dbReference type="EMBL" id="KKQ35096.1"/>
    </source>
</evidence>
<sequence length="516" mass="58172">MPTAIYQKYRPQTFNEVVGHEYIKKILLNALKNDRLGHAYLFAGPRGTGKTSIARLISKAVNCKHPKNGDACGKCEVCKSIESLSFMDLIEIDAASNRGIDEIRNLKEKVNFAPAEAKKKVYIIDEVHMLTKEAFNALLKTLEEPPEFVMFILATTEPHKIPATILSRVQRFDLKLGTKEEVINKLTQIAKSEGVEIEEDACAKIYELGGGSFRDSESIMEKLLSVEVKKDRKITLQEVENTIGLIDSKLVSRFVDLLVQGDTESLLAEMDRIISEGLAVDQLVDQSIEEIRRRIRSFYANKLGKSGEDLRRLIKIAAELSEANYKLKDAKIQTLPIEIAIFNLAKPQEKALEGTVKPSVVKHVIEPEVKKEKEERVSSKEETESPKEVKKEDEQESVPDKVNTIVKFEDVKKAWPEIISKSKGQNHHLFAFLSSALLKKLDGDTLVLEVGYKFHKQKIESVTGRKIICGILKDQLKTKLNVSCVVNPELIKSTDEDVVDKDLSNEDIVEEIFQEE</sequence>
<keyword evidence="8" id="KW-0808">Transferase</keyword>
<dbReference type="InterPro" id="IPR050238">
    <property type="entry name" value="DNA_Rep/Repair_Clamp_Loader"/>
</dbReference>
<dbReference type="Gene3D" id="1.10.8.60">
    <property type="match status" value="1"/>
</dbReference>
<evidence type="ECO:0000256" key="7">
    <source>
        <dbReference type="ARBA" id="ARBA00049244"/>
    </source>
</evidence>
<evidence type="ECO:0000256" key="1">
    <source>
        <dbReference type="ARBA" id="ARBA00006360"/>
    </source>
</evidence>
<evidence type="ECO:0000256" key="8">
    <source>
        <dbReference type="RuleBase" id="RU364063"/>
    </source>
</evidence>
<feature type="region of interest" description="Disordered" evidence="9">
    <location>
        <begin position="371"/>
        <end position="396"/>
    </location>
</feature>
<dbReference type="SUPFAM" id="SSF52540">
    <property type="entry name" value="P-loop containing nucleoside triphosphate hydrolases"/>
    <property type="match status" value="1"/>
</dbReference>
<dbReference type="PATRIC" id="fig|1619087.5.peg.462"/>
<dbReference type="InterPro" id="IPR001270">
    <property type="entry name" value="ClpA/B"/>
</dbReference>
<protein>
    <recommendedName>
        <fullName evidence="8">DNA polymerase III subunit gamma/tau</fullName>
        <ecNumber evidence="8">2.7.7.7</ecNumber>
    </recommendedName>
</protein>
<dbReference type="EMBL" id="LBTH01000036">
    <property type="protein sequence ID" value="KKQ35096.1"/>
    <property type="molecule type" value="Genomic_DNA"/>
</dbReference>
<evidence type="ECO:0000256" key="4">
    <source>
        <dbReference type="ARBA" id="ARBA00022833"/>
    </source>
</evidence>
<evidence type="ECO:0000259" key="10">
    <source>
        <dbReference type="SMART" id="SM00382"/>
    </source>
</evidence>
<dbReference type="Proteomes" id="UP000034852">
    <property type="component" value="Unassembled WGS sequence"/>
</dbReference>
<organism evidence="11 12">
    <name type="scientific">candidate division WS6 bacterium GW2011_GWA2_37_6</name>
    <dbReference type="NCBI Taxonomy" id="1619087"/>
    <lineage>
        <taxon>Bacteria</taxon>
        <taxon>Candidatus Dojkabacteria</taxon>
    </lineage>
</organism>
<name>A0A0G0K3B1_9BACT</name>
<dbReference type="CDD" id="cd00009">
    <property type="entry name" value="AAA"/>
    <property type="match status" value="1"/>
</dbReference>
<dbReference type="GO" id="GO:0006261">
    <property type="term" value="P:DNA-templated DNA replication"/>
    <property type="evidence" value="ECO:0007669"/>
    <property type="project" value="TreeGrafter"/>
</dbReference>
<dbReference type="NCBIfam" id="NF004046">
    <property type="entry name" value="PRK05563.1"/>
    <property type="match status" value="1"/>
</dbReference>
<evidence type="ECO:0000256" key="2">
    <source>
        <dbReference type="ARBA" id="ARBA00022723"/>
    </source>
</evidence>
<evidence type="ECO:0000256" key="6">
    <source>
        <dbReference type="ARBA" id="ARBA00022932"/>
    </source>
</evidence>
<comment type="function">
    <text evidence="8">DNA polymerase III is a complex, multichain enzyme responsible for most of the replicative synthesis in bacteria. This DNA polymerase also exhibits 3' to 5' exonuclease activity.</text>
</comment>
<comment type="catalytic activity">
    <reaction evidence="7 8">
        <text>DNA(n) + a 2'-deoxyribonucleoside 5'-triphosphate = DNA(n+1) + diphosphate</text>
        <dbReference type="Rhea" id="RHEA:22508"/>
        <dbReference type="Rhea" id="RHEA-COMP:17339"/>
        <dbReference type="Rhea" id="RHEA-COMP:17340"/>
        <dbReference type="ChEBI" id="CHEBI:33019"/>
        <dbReference type="ChEBI" id="CHEBI:61560"/>
        <dbReference type="ChEBI" id="CHEBI:173112"/>
        <dbReference type="EC" id="2.7.7.7"/>
    </reaction>
</comment>
<reference evidence="11 12" key="1">
    <citation type="journal article" date="2015" name="Nature">
        <title>rRNA introns, odd ribosomes, and small enigmatic genomes across a large radiation of phyla.</title>
        <authorList>
            <person name="Brown C.T."/>
            <person name="Hug L.A."/>
            <person name="Thomas B.C."/>
            <person name="Sharon I."/>
            <person name="Castelle C.J."/>
            <person name="Singh A."/>
            <person name="Wilkins M.J."/>
            <person name="Williams K.H."/>
            <person name="Banfield J.F."/>
        </authorList>
    </citation>
    <scope>NUCLEOTIDE SEQUENCE [LARGE SCALE GENOMIC DNA]</scope>
</reference>
<evidence type="ECO:0000256" key="9">
    <source>
        <dbReference type="SAM" id="MobiDB-lite"/>
    </source>
</evidence>
<dbReference type="AlphaFoldDB" id="A0A0G0K3B1"/>
<comment type="caution">
    <text evidence="11">The sequence shown here is derived from an EMBL/GenBank/DDBJ whole genome shotgun (WGS) entry which is preliminary data.</text>
</comment>
<keyword evidence="2" id="KW-0479">Metal-binding</keyword>
<dbReference type="Pfam" id="PF13177">
    <property type="entry name" value="DNA_pol3_delta2"/>
    <property type="match status" value="1"/>
</dbReference>
<dbReference type="PANTHER" id="PTHR11669">
    <property type="entry name" value="REPLICATION FACTOR C / DNA POLYMERASE III GAMMA-TAU SUBUNIT"/>
    <property type="match status" value="1"/>
</dbReference>
<dbReference type="GO" id="GO:0003887">
    <property type="term" value="F:DNA-directed DNA polymerase activity"/>
    <property type="evidence" value="ECO:0007669"/>
    <property type="project" value="UniProtKB-KW"/>
</dbReference>
<dbReference type="Gene3D" id="3.40.50.300">
    <property type="entry name" value="P-loop containing nucleotide triphosphate hydrolases"/>
    <property type="match status" value="1"/>
</dbReference>
<dbReference type="PANTHER" id="PTHR11669:SF0">
    <property type="entry name" value="PROTEIN STICHEL-LIKE 2"/>
    <property type="match status" value="1"/>
</dbReference>
<gene>
    <name evidence="8" type="primary">dnaX</name>
    <name evidence="11" type="ORF">US52_C0036G0014</name>
</gene>
<evidence type="ECO:0000313" key="12">
    <source>
        <dbReference type="Proteomes" id="UP000034852"/>
    </source>
</evidence>
<keyword evidence="3 8" id="KW-0547">Nucleotide-binding</keyword>
<keyword evidence="6 8" id="KW-0239">DNA-directed DNA polymerase</keyword>
<dbReference type="SMART" id="SM00382">
    <property type="entry name" value="AAA"/>
    <property type="match status" value="1"/>
</dbReference>